<protein>
    <submittedName>
        <fullName evidence="2">Uncharacterized protein</fullName>
    </submittedName>
</protein>
<dbReference type="EMBL" id="BAAATD010000024">
    <property type="protein sequence ID" value="GAA2637908.1"/>
    <property type="molecule type" value="Genomic_DNA"/>
</dbReference>
<feature type="chain" id="PRO_5047395189" evidence="1">
    <location>
        <begin position="29"/>
        <end position="70"/>
    </location>
</feature>
<feature type="signal peptide" evidence="1">
    <location>
        <begin position="1"/>
        <end position="28"/>
    </location>
</feature>
<gene>
    <name evidence="2" type="ORF">GCM10010411_92160</name>
</gene>
<evidence type="ECO:0000256" key="1">
    <source>
        <dbReference type="SAM" id="SignalP"/>
    </source>
</evidence>
<organism evidence="2 3">
    <name type="scientific">Actinomadura fulvescens</name>
    <dbReference type="NCBI Taxonomy" id="46160"/>
    <lineage>
        <taxon>Bacteria</taxon>
        <taxon>Bacillati</taxon>
        <taxon>Actinomycetota</taxon>
        <taxon>Actinomycetes</taxon>
        <taxon>Streptosporangiales</taxon>
        <taxon>Thermomonosporaceae</taxon>
        <taxon>Actinomadura</taxon>
    </lineage>
</organism>
<sequence>MMRTLSRLLALATLVGATVAAATIPAHAHAAAAGPAQPAPPGGELCTLISNIAFDLCSSFAPPSEPSGNS</sequence>
<keyword evidence="1" id="KW-0732">Signal</keyword>
<reference evidence="2 3" key="1">
    <citation type="journal article" date="2019" name="Int. J. Syst. Evol. Microbiol.">
        <title>The Global Catalogue of Microorganisms (GCM) 10K type strain sequencing project: providing services to taxonomists for standard genome sequencing and annotation.</title>
        <authorList>
            <consortium name="The Broad Institute Genomics Platform"/>
            <consortium name="The Broad Institute Genome Sequencing Center for Infectious Disease"/>
            <person name="Wu L."/>
            <person name="Ma J."/>
        </authorList>
    </citation>
    <scope>NUCLEOTIDE SEQUENCE [LARGE SCALE GENOMIC DNA]</scope>
    <source>
        <strain evidence="2 3">JCM 6833</strain>
    </source>
</reference>
<accession>A0ABN3QXE2</accession>
<evidence type="ECO:0000313" key="2">
    <source>
        <dbReference type="EMBL" id="GAA2637908.1"/>
    </source>
</evidence>
<name>A0ABN3QXE2_9ACTN</name>
<evidence type="ECO:0000313" key="3">
    <source>
        <dbReference type="Proteomes" id="UP001501509"/>
    </source>
</evidence>
<dbReference type="Proteomes" id="UP001501509">
    <property type="component" value="Unassembled WGS sequence"/>
</dbReference>
<dbReference type="RefSeq" id="WP_344549128.1">
    <property type="nucleotide sequence ID" value="NZ_BAAATD010000024.1"/>
</dbReference>
<proteinExistence type="predicted"/>
<keyword evidence="3" id="KW-1185">Reference proteome</keyword>
<comment type="caution">
    <text evidence="2">The sequence shown here is derived from an EMBL/GenBank/DDBJ whole genome shotgun (WGS) entry which is preliminary data.</text>
</comment>